<feature type="region of interest" description="Disordered" evidence="1">
    <location>
        <begin position="276"/>
        <end position="378"/>
    </location>
</feature>
<name>A0A1B7P765_9EURO</name>
<sequence>MSKNNSSSLQGTSKAPRLSSSTSSLSLSPSKQLSRVYKQSSQLFLTRRLQEALSVVESIITPPSSQDDQQDGPAPIATASSIMRVKVWNLYISILNAIVELGAEEGRKQFGQKEWKALASKVRDGQLWNTVSQVGYGGRDGSIDADVVYNIATLLLTHSPSQKLNQQRLENYLSSYGQPDLDIAAHIENSPSGKRKQQASRANGTDTPKDLSARVRILELFTLHVLPRNDEWDYAKEFISLSEVLDDERKDAFFQTLENLREEKEQGVLRAAELQREKEAELERQRQEDEEERRLAAEQKAVAEKSHTAKLMNGHRRTNSEVDYGIENGNPNVGSPPSIKNRNLKPATKAGRASTSTTAGRSTESSKQIKKVDKPKSAMRQMRMVANLLITLLKNMGRSMSANPLAFLRTILVVFGVLMALSRADVRNRLRRVTDAGWQKIRGTVGMGVKVSYI</sequence>
<reference evidence="3 4" key="1">
    <citation type="submission" date="2015-07" db="EMBL/GenBank/DDBJ databases">
        <title>Emmonsia species relationships and genome sequence.</title>
        <authorList>
            <person name="Cuomo C.A."/>
            <person name="Schwartz I.S."/>
            <person name="Kenyon C."/>
            <person name="de Hoog G.S."/>
            <person name="Govender N.P."/>
            <person name="Botha A."/>
            <person name="Moreno L."/>
            <person name="de Vries M."/>
            <person name="Munoz J.F."/>
            <person name="Stielow J.B."/>
        </authorList>
    </citation>
    <scope>NUCLEOTIDE SEQUENCE [LARGE SCALE GENOMIC DNA]</scope>
    <source>
        <strain evidence="3 4">CBS 136260</strain>
    </source>
</reference>
<evidence type="ECO:0000313" key="3">
    <source>
        <dbReference type="EMBL" id="OAX84880.1"/>
    </source>
</evidence>
<dbReference type="OrthoDB" id="3981028at2759"/>
<evidence type="ECO:0000256" key="1">
    <source>
        <dbReference type="SAM" id="MobiDB-lite"/>
    </source>
</evidence>
<feature type="region of interest" description="Disordered" evidence="1">
    <location>
        <begin position="1"/>
        <end position="29"/>
    </location>
</feature>
<dbReference type="STRING" id="1658172.A0A1B7P765"/>
<gene>
    <name evidence="3" type="ORF">ACJ72_00757</name>
</gene>
<feature type="compositionally biased region" description="Polar residues" evidence="1">
    <location>
        <begin position="329"/>
        <end position="341"/>
    </location>
</feature>
<comment type="caution">
    <text evidence="3">The sequence shown here is derived from an EMBL/GenBank/DDBJ whole genome shotgun (WGS) entry which is preliminary data.</text>
</comment>
<evidence type="ECO:0000256" key="2">
    <source>
        <dbReference type="SAM" id="Phobius"/>
    </source>
</evidence>
<keyword evidence="4" id="KW-1185">Reference proteome</keyword>
<keyword evidence="2" id="KW-0472">Membrane</keyword>
<organism evidence="3 4">
    <name type="scientific">Emergomyces africanus</name>
    <dbReference type="NCBI Taxonomy" id="1955775"/>
    <lineage>
        <taxon>Eukaryota</taxon>
        <taxon>Fungi</taxon>
        <taxon>Dikarya</taxon>
        <taxon>Ascomycota</taxon>
        <taxon>Pezizomycotina</taxon>
        <taxon>Eurotiomycetes</taxon>
        <taxon>Eurotiomycetidae</taxon>
        <taxon>Onygenales</taxon>
        <taxon>Ajellomycetaceae</taxon>
        <taxon>Emergomyces</taxon>
    </lineage>
</organism>
<protein>
    <recommendedName>
        <fullName evidence="5">Peroxin 26</fullName>
    </recommendedName>
</protein>
<feature type="region of interest" description="Disordered" evidence="1">
    <location>
        <begin position="189"/>
        <end position="208"/>
    </location>
</feature>
<dbReference type="Proteomes" id="UP000091918">
    <property type="component" value="Unassembled WGS sequence"/>
</dbReference>
<feature type="transmembrane region" description="Helical" evidence="2">
    <location>
        <begin position="405"/>
        <end position="422"/>
    </location>
</feature>
<evidence type="ECO:0008006" key="5">
    <source>
        <dbReference type="Google" id="ProtNLM"/>
    </source>
</evidence>
<feature type="compositionally biased region" description="Basic and acidic residues" evidence="1">
    <location>
        <begin position="276"/>
        <end position="307"/>
    </location>
</feature>
<accession>A0A1B7P765</accession>
<feature type="compositionally biased region" description="Low complexity" evidence="1">
    <location>
        <begin position="347"/>
        <end position="366"/>
    </location>
</feature>
<dbReference type="EMBL" id="LGUA01000043">
    <property type="protein sequence ID" value="OAX84880.1"/>
    <property type="molecule type" value="Genomic_DNA"/>
</dbReference>
<proteinExistence type="predicted"/>
<evidence type="ECO:0000313" key="4">
    <source>
        <dbReference type="Proteomes" id="UP000091918"/>
    </source>
</evidence>
<feature type="compositionally biased region" description="Polar residues" evidence="1">
    <location>
        <begin position="1"/>
        <end position="11"/>
    </location>
</feature>
<keyword evidence="2" id="KW-0812">Transmembrane</keyword>
<keyword evidence="2" id="KW-1133">Transmembrane helix</keyword>
<feature type="compositionally biased region" description="Low complexity" evidence="1">
    <location>
        <begin position="12"/>
        <end position="29"/>
    </location>
</feature>
<dbReference type="AlphaFoldDB" id="A0A1B7P765"/>